<evidence type="ECO:0000313" key="2">
    <source>
        <dbReference type="Proteomes" id="UP000034137"/>
    </source>
</evidence>
<comment type="caution">
    <text evidence="1">The sequence shown here is derived from an EMBL/GenBank/DDBJ whole genome shotgun (WGS) entry which is preliminary data.</text>
</comment>
<dbReference type="EMBL" id="LBXO01000014">
    <property type="protein sequence ID" value="KKR33127.1"/>
    <property type="molecule type" value="Genomic_DNA"/>
</dbReference>
<name>A0A0G0T5N9_9BACT</name>
<dbReference type="AlphaFoldDB" id="A0A0G0T5N9"/>
<reference evidence="1 2" key="1">
    <citation type="journal article" date="2015" name="Nature">
        <title>rRNA introns, odd ribosomes, and small enigmatic genomes across a large radiation of phyla.</title>
        <authorList>
            <person name="Brown C.T."/>
            <person name="Hug L.A."/>
            <person name="Thomas B.C."/>
            <person name="Sharon I."/>
            <person name="Castelle C.J."/>
            <person name="Singh A."/>
            <person name="Wilkins M.J."/>
            <person name="Williams K.H."/>
            <person name="Banfield J.F."/>
        </authorList>
    </citation>
    <scope>NUCLEOTIDE SEQUENCE [LARGE SCALE GENOMIC DNA]</scope>
</reference>
<gene>
    <name evidence="1" type="ORF">UT64_C0014G0010</name>
</gene>
<protein>
    <submittedName>
        <fullName evidence="1">Uncharacterized protein</fullName>
    </submittedName>
</protein>
<proteinExistence type="predicted"/>
<accession>A0A0G0T5N9</accession>
<sequence length="124" mass="14166">MLLDQLKKTPIVQIACEKIGIARPTFYRWKSQDEEFAKLVDEAIDEGRLLVNDLAETNLVNAVKDRNLPAIMYWLKHHHKSYATKVELSGKIKTEHNQLTPEQEEAITKALGLASIIELDQNNN</sequence>
<evidence type="ECO:0000313" key="1">
    <source>
        <dbReference type="EMBL" id="KKR33127.1"/>
    </source>
</evidence>
<organism evidence="1 2">
    <name type="scientific">Candidatus Falkowbacteria bacterium GW2011_GWF2_39_8</name>
    <dbReference type="NCBI Taxonomy" id="1618642"/>
    <lineage>
        <taxon>Bacteria</taxon>
        <taxon>Candidatus Falkowiibacteriota</taxon>
    </lineage>
</organism>
<dbReference type="Proteomes" id="UP000034137">
    <property type="component" value="Unassembled WGS sequence"/>
</dbReference>
<dbReference type="Gene3D" id="1.10.10.60">
    <property type="entry name" value="Homeodomain-like"/>
    <property type="match status" value="1"/>
</dbReference>